<feature type="active site" evidence="9">
    <location>
        <position position="138"/>
    </location>
</feature>
<dbReference type="EMBL" id="CP065383">
    <property type="protein sequence ID" value="QPM66921.1"/>
    <property type="molecule type" value="Genomic_DNA"/>
</dbReference>
<keyword evidence="6 9" id="KW-0378">Hydrolase</keyword>
<keyword evidence="7 9" id="KW-1133">Transmembrane helix</keyword>
<comment type="pathway">
    <text evidence="9">Protein modification; lipoprotein biosynthesis (signal peptide cleavage).</text>
</comment>
<dbReference type="PRINTS" id="PR00781">
    <property type="entry name" value="LIPOSIGPTASE"/>
</dbReference>
<dbReference type="GO" id="GO:0005886">
    <property type="term" value="C:plasma membrane"/>
    <property type="evidence" value="ECO:0007669"/>
    <property type="project" value="UniProtKB-SubCell"/>
</dbReference>
<evidence type="ECO:0000256" key="6">
    <source>
        <dbReference type="ARBA" id="ARBA00022801"/>
    </source>
</evidence>
<dbReference type="KEGG" id="alam:RT761_00107"/>
<evidence type="ECO:0000256" key="9">
    <source>
        <dbReference type="HAMAP-Rule" id="MF_00161"/>
    </source>
</evidence>
<evidence type="ECO:0000256" key="4">
    <source>
        <dbReference type="ARBA" id="ARBA00022692"/>
    </source>
</evidence>
<dbReference type="Proteomes" id="UP000594463">
    <property type="component" value="Chromosome"/>
</dbReference>
<dbReference type="EC" id="3.4.23.36" evidence="9"/>
<evidence type="ECO:0000313" key="11">
    <source>
        <dbReference type="EMBL" id="QPM66921.1"/>
    </source>
</evidence>
<dbReference type="HAMAP" id="MF_00161">
    <property type="entry name" value="LspA"/>
    <property type="match status" value="1"/>
</dbReference>
<accession>A0A7T1AJ81</accession>
<evidence type="ECO:0000256" key="8">
    <source>
        <dbReference type="ARBA" id="ARBA00023136"/>
    </source>
</evidence>
<gene>
    <name evidence="9 11" type="primary">lspA</name>
    <name evidence="11" type="ORF">RT761_00107</name>
</gene>
<dbReference type="PANTHER" id="PTHR33695">
    <property type="entry name" value="LIPOPROTEIN SIGNAL PEPTIDASE"/>
    <property type="match status" value="1"/>
</dbReference>
<feature type="active site" evidence="9">
    <location>
        <position position="124"/>
    </location>
</feature>
<evidence type="ECO:0000313" key="12">
    <source>
        <dbReference type="Proteomes" id="UP000594463"/>
    </source>
</evidence>
<dbReference type="RefSeq" id="WP_218112149.1">
    <property type="nucleotide sequence ID" value="NZ_CP065383.1"/>
</dbReference>
<dbReference type="GO" id="GO:0004190">
    <property type="term" value="F:aspartic-type endopeptidase activity"/>
    <property type="evidence" value="ECO:0007669"/>
    <property type="project" value="UniProtKB-UniRule"/>
</dbReference>
<dbReference type="InterPro" id="IPR001872">
    <property type="entry name" value="Peptidase_A8"/>
</dbReference>
<dbReference type="Pfam" id="PF01252">
    <property type="entry name" value="Peptidase_A8"/>
    <property type="match status" value="1"/>
</dbReference>
<feature type="transmembrane region" description="Helical" evidence="9">
    <location>
        <begin position="134"/>
        <end position="154"/>
    </location>
</feature>
<proteinExistence type="inferred from homology"/>
<sequence length="167" mass="19284">MEFKGRSCPGNCFIIFLISYFCFLLLDRITKWWALNNLSNRTIQIIPGFFDLTLRRNVGSAFGIRLLNPPAHLIITSAITIAFLYFMLRFLGNWKWWFFLGAGLFLSGAWGNLIDRLRWGFVIDFFEPSIWATFNVADVAIIAGLVLVFFQIWIQGSEIEETKNQGI</sequence>
<evidence type="ECO:0000256" key="10">
    <source>
        <dbReference type="RuleBase" id="RU004181"/>
    </source>
</evidence>
<comment type="similarity">
    <text evidence="1 9 10">Belongs to the peptidase A8 family.</text>
</comment>
<name>A0A7T1AJ81_ATRLM</name>
<evidence type="ECO:0000256" key="5">
    <source>
        <dbReference type="ARBA" id="ARBA00022750"/>
    </source>
</evidence>
<evidence type="ECO:0000256" key="2">
    <source>
        <dbReference type="ARBA" id="ARBA00022475"/>
    </source>
</evidence>
<comment type="function">
    <text evidence="9">This protein specifically catalyzes the removal of signal peptides from prolipoproteins.</text>
</comment>
<comment type="subcellular location">
    <subcellularLocation>
        <location evidence="9">Cell membrane</location>
        <topology evidence="9">Multi-pass membrane protein</topology>
    </subcellularLocation>
</comment>
<protein>
    <recommendedName>
        <fullName evidence="9">Lipoprotein signal peptidase</fullName>
        <ecNumber evidence="9">3.4.23.36</ecNumber>
    </recommendedName>
    <alternativeName>
        <fullName evidence="9">Prolipoprotein signal peptidase</fullName>
    </alternativeName>
    <alternativeName>
        <fullName evidence="9">Signal peptidase II</fullName>
        <shortName evidence="9">SPase II</shortName>
    </alternativeName>
</protein>
<feature type="transmembrane region" description="Helical" evidence="9">
    <location>
        <begin position="95"/>
        <end position="114"/>
    </location>
</feature>
<reference evidence="11 12" key="1">
    <citation type="journal article" date="2021" name="Nat. Commun.">
        <title>Isolation of a member of the candidate phylum Atribacteria reveals a unique cell membrane structure.</title>
        <authorList>
            <person name="Taiki K."/>
            <person name="Nobu M.K."/>
            <person name="Kusada H."/>
            <person name="Meng X.-Y."/>
            <person name="Hosoki N."/>
            <person name="Uematsu K."/>
            <person name="Yoshioka H."/>
            <person name="Kamagata Y."/>
            <person name="Tamaki H."/>
        </authorList>
    </citation>
    <scope>NUCLEOTIDE SEQUENCE [LARGE SCALE GENOMIC DNA]</scope>
    <source>
        <strain evidence="11 12">RT761</strain>
    </source>
</reference>
<evidence type="ECO:0000256" key="7">
    <source>
        <dbReference type="ARBA" id="ARBA00022989"/>
    </source>
</evidence>
<evidence type="ECO:0000256" key="1">
    <source>
        <dbReference type="ARBA" id="ARBA00006139"/>
    </source>
</evidence>
<keyword evidence="12" id="KW-1185">Reference proteome</keyword>
<keyword evidence="5 9" id="KW-0064">Aspartyl protease</keyword>
<dbReference type="GO" id="GO:0006508">
    <property type="term" value="P:proteolysis"/>
    <property type="evidence" value="ECO:0007669"/>
    <property type="project" value="UniProtKB-KW"/>
</dbReference>
<dbReference type="PANTHER" id="PTHR33695:SF1">
    <property type="entry name" value="LIPOPROTEIN SIGNAL PEPTIDASE"/>
    <property type="match status" value="1"/>
</dbReference>
<feature type="transmembrane region" description="Helical" evidence="9">
    <location>
        <begin position="70"/>
        <end position="88"/>
    </location>
</feature>
<comment type="catalytic activity">
    <reaction evidence="9">
        <text>Release of signal peptides from bacterial membrane prolipoproteins. Hydrolyzes -Xaa-Yaa-Zaa-|-(S,diacylglyceryl)Cys-, in which Xaa is hydrophobic (preferably Leu), and Yaa (Ala or Ser) and Zaa (Gly or Ala) have small, neutral side chains.</text>
        <dbReference type="EC" id="3.4.23.36"/>
    </reaction>
</comment>
<keyword evidence="3 9" id="KW-0645">Protease</keyword>
<keyword evidence="11" id="KW-0449">Lipoprotein</keyword>
<organism evidence="11 12">
    <name type="scientific">Atribacter laminatus</name>
    <dbReference type="NCBI Taxonomy" id="2847778"/>
    <lineage>
        <taxon>Bacteria</taxon>
        <taxon>Pseudomonadati</taxon>
        <taxon>Atribacterota</taxon>
        <taxon>Atribacteria</taxon>
        <taxon>Atribacterales</taxon>
        <taxon>Atribacteraceae</taxon>
        <taxon>Atribacter</taxon>
    </lineage>
</organism>
<dbReference type="UniPathway" id="UPA00665"/>
<keyword evidence="2 9" id="KW-1003">Cell membrane</keyword>
<evidence type="ECO:0000256" key="3">
    <source>
        <dbReference type="ARBA" id="ARBA00022670"/>
    </source>
</evidence>
<keyword evidence="8 9" id="KW-0472">Membrane</keyword>
<feature type="transmembrane region" description="Helical" evidence="9">
    <location>
        <begin position="12"/>
        <end position="30"/>
    </location>
</feature>
<dbReference type="NCBIfam" id="TIGR00077">
    <property type="entry name" value="lspA"/>
    <property type="match status" value="1"/>
</dbReference>
<keyword evidence="4 9" id="KW-0812">Transmembrane</keyword>
<dbReference type="AlphaFoldDB" id="A0A7T1AJ81"/>